<evidence type="ECO:0000256" key="2">
    <source>
        <dbReference type="SAM" id="MobiDB-lite"/>
    </source>
</evidence>
<reference evidence="5" key="1">
    <citation type="journal article" date="2005" name="Nature">
        <title>The map-based sequence of the rice genome.</title>
        <authorList>
            <consortium name="International rice genome sequencing project (IRGSP)"/>
            <person name="Matsumoto T."/>
            <person name="Wu J."/>
            <person name="Kanamori H."/>
            <person name="Katayose Y."/>
            <person name="Fujisawa M."/>
            <person name="Namiki N."/>
            <person name="Mizuno H."/>
            <person name="Yamamoto K."/>
            <person name="Antonio B.A."/>
            <person name="Baba T."/>
            <person name="Sakata K."/>
            <person name="Nagamura Y."/>
            <person name="Aoki H."/>
            <person name="Arikawa K."/>
            <person name="Arita K."/>
            <person name="Bito T."/>
            <person name="Chiden Y."/>
            <person name="Fujitsuka N."/>
            <person name="Fukunaka R."/>
            <person name="Hamada M."/>
            <person name="Harada C."/>
            <person name="Hayashi A."/>
            <person name="Hijishita S."/>
            <person name="Honda M."/>
            <person name="Hosokawa S."/>
            <person name="Ichikawa Y."/>
            <person name="Idonuma A."/>
            <person name="Iijima M."/>
            <person name="Ikeda M."/>
            <person name="Ikeno M."/>
            <person name="Ito K."/>
            <person name="Ito S."/>
            <person name="Ito T."/>
            <person name="Ito Y."/>
            <person name="Ito Y."/>
            <person name="Iwabuchi A."/>
            <person name="Kamiya K."/>
            <person name="Karasawa W."/>
            <person name="Kurita K."/>
            <person name="Katagiri S."/>
            <person name="Kikuta A."/>
            <person name="Kobayashi H."/>
            <person name="Kobayashi N."/>
            <person name="Machita K."/>
            <person name="Maehara T."/>
            <person name="Masukawa M."/>
            <person name="Mizubayashi T."/>
            <person name="Mukai Y."/>
            <person name="Nagasaki H."/>
            <person name="Nagata Y."/>
            <person name="Naito S."/>
            <person name="Nakashima M."/>
            <person name="Nakama Y."/>
            <person name="Nakamichi Y."/>
            <person name="Nakamura M."/>
            <person name="Meguro A."/>
            <person name="Negishi M."/>
            <person name="Ohta I."/>
            <person name="Ohta T."/>
            <person name="Okamoto M."/>
            <person name="Ono N."/>
            <person name="Saji S."/>
            <person name="Sakaguchi M."/>
            <person name="Sakai K."/>
            <person name="Shibata M."/>
            <person name="Shimokawa T."/>
            <person name="Song J."/>
            <person name="Takazaki Y."/>
            <person name="Terasawa K."/>
            <person name="Tsugane M."/>
            <person name="Tsuji K."/>
            <person name="Ueda S."/>
            <person name="Waki K."/>
            <person name="Yamagata H."/>
            <person name="Yamamoto M."/>
            <person name="Yamamoto S."/>
            <person name="Yamane H."/>
            <person name="Yoshiki S."/>
            <person name="Yoshihara R."/>
            <person name="Yukawa K."/>
            <person name="Zhong H."/>
            <person name="Yano M."/>
            <person name="Yuan Q."/>
            <person name="Ouyang S."/>
            <person name="Liu J."/>
            <person name="Jones K.M."/>
            <person name="Gansberger K."/>
            <person name="Moffat K."/>
            <person name="Hill J."/>
            <person name="Bera J."/>
            <person name="Fadrosh D."/>
            <person name="Jin S."/>
            <person name="Johri S."/>
            <person name="Kim M."/>
            <person name="Overton L."/>
            <person name="Reardon M."/>
            <person name="Tsitrin T."/>
            <person name="Vuong H."/>
            <person name="Weaver B."/>
            <person name="Ciecko A."/>
            <person name="Tallon L."/>
            <person name="Jackson J."/>
            <person name="Pai G."/>
            <person name="Aken S.V."/>
            <person name="Utterback T."/>
            <person name="Reidmuller S."/>
            <person name="Feldblyum T."/>
            <person name="Hsiao J."/>
            <person name="Zismann V."/>
            <person name="Iobst S."/>
            <person name="de Vazeille A.R."/>
            <person name="Buell C.R."/>
            <person name="Ying K."/>
            <person name="Li Y."/>
            <person name="Lu T."/>
            <person name="Huang Y."/>
            <person name="Zhao Q."/>
            <person name="Feng Q."/>
            <person name="Zhang L."/>
            <person name="Zhu J."/>
            <person name="Weng Q."/>
            <person name="Mu J."/>
            <person name="Lu Y."/>
            <person name="Fan D."/>
            <person name="Liu Y."/>
            <person name="Guan J."/>
            <person name="Zhang Y."/>
            <person name="Yu S."/>
            <person name="Liu X."/>
            <person name="Zhang Y."/>
            <person name="Hong G."/>
            <person name="Han B."/>
            <person name="Choisne N."/>
            <person name="Demange N."/>
            <person name="Orjeda G."/>
            <person name="Samain S."/>
            <person name="Cattolico L."/>
            <person name="Pelletier E."/>
            <person name="Couloux A."/>
            <person name="Segurens B."/>
            <person name="Wincker P."/>
            <person name="D'Hont A."/>
            <person name="Scarpelli C."/>
            <person name="Weissenbach J."/>
            <person name="Salanoubat M."/>
            <person name="Quetier F."/>
            <person name="Yu Y."/>
            <person name="Kim H.R."/>
            <person name="Rambo T."/>
            <person name="Currie J."/>
            <person name="Collura K."/>
            <person name="Luo M."/>
            <person name="Yang T."/>
            <person name="Ammiraju J.S.S."/>
            <person name="Engler F."/>
            <person name="Soderlund C."/>
            <person name="Wing R.A."/>
            <person name="Palmer L.E."/>
            <person name="de la Bastide M."/>
            <person name="Spiegel L."/>
            <person name="Nascimento L."/>
            <person name="Zutavern T."/>
            <person name="O'Shaughnessy A."/>
            <person name="Dike S."/>
            <person name="Dedhia N."/>
            <person name="Preston R."/>
            <person name="Balija V."/>
            <person name="McCombie W.R."/>
            <person name="Chow T."/>
            <person name="Chen H."/>
            <person name="Chung M."/>
            <person name="Chen C."/>
            <person name="Shaw J."/>
            <person name="Wu H."/>
            <person name="Hsiao K."/>
            <person name="Chao Y."/>
            <person name="Chu M."/>
            <person name="Cheng C."/>
            <person name="Hour A."/>
            <person name="Lee P."/>
            <person name="Lin S."/>
            <person name="Lin Y."/>
            <person name="Liou J."/>
            <person name="Liu S."/>
            <person name="Hsing Y."/>
            <person name="Raghuvanshi S."/>
            <person name="Mohanty A."/>
            <person name="Bharti A.K."/>
            <person name="Gaur A."/>
            <person name="Gupta V."/>
            <person name="Kumar D."/>
            <person name="Ravi V."/>
            <person name="Vij S."/>
            <person name="Kapur A."/>
            <person name="Khurana P."/>
            <person name="Khurana P."/>
            <person name="Khurana J.P."/>
            <person name="Tyagi A.K."/>
            <person name="Gaikwad K."/>
            <person name="Singh A."/>
            <person name="Dalal V."/>
            <person name="Srivastava S."/>
            <person name="Dixit A."/>
            <person name="Pal A.K."/>
            <person name="Ghazi I.A."/>
            <person name="Yadav M."/>
            <person name="Pandit A."/>
            <person name="Bhargava A."/>
            <person name="Sureshbabu K."/>
            <person name="Batra K."/>
            <person name="Sharma T.R."/>
            <person name="Mohapatra T."/>
            <person name="Singh N.K."/>
            <person name="Messing J."/>
            <person name="Nelson A.B."/>
            <person name="Fuks G."/>
            <person name="Kavchok S."/>
            <person name="Keizer G."/>
            <person name="Linton E."/>
            <person name="Llaca V."/>
            <person name="Song R."/>
            <person name="Tanyolac B."/>
            <person name="Young S."/>
            <person name="Ho-Il K."/>
            <person name="Hahn J.H."/>
            <person name="Sangsakoo G."/>
            <person name="Vanavichit A."/>
            <person name="de Mattos Luiz.A.T."/>
            <person name="Zimmer P.D."/>
            <person name="Malone G."/>
            <person name="Dellagostin O."/>
            <person name="de Oliveira A.C."/>
            <person name="Bevan M."/>
            <person name="Bancroft I."/>
            <person name="Minx P."/>
            <person name="Cordum H."/>
            <person name="Wilson R."/>
            <person name="Cheng Z."/>
            <person name="Jin W."/>
            <person name="Jiang J."/>
            <person name="Leong S.A."/>
            <person name="Iwama H."/>
            <person name="Gojobori T."/>
            <person name="Itoh T."/>
            <person name="Niimura Y."/>
            <person name="Fujii Y."/>
            <person name="Habara T."/>
            <person name="Sakai H."/>
            <person name="Sato Y."/>
            <person name="Wilson G."/>
            <person name="Kumar K."/>
            <person name="McCouch S."/>
            <person name="Juretic N."/>
            <person name="Hoen D."/>
            <person name="Wright S."/>
            <person name="Bruskiewich R."/>
            <person name="Bureau T."/>
            <person name="Miyao A."/>
            <person name="Hirochika H."/>
            <person name="Nishikawa T."/>
            <person name="Kadowaki K."/>
            <person name="Sugiura M."/>
            <person name="Burr B."/>
            <person name="Sasaki T."/>
        </authorList>
    </citation>
    <scope>NUCLEOTIDE SEQUENCE [LARGE SCALE GENOMIC DNA]</scope>
    <source>
        <strain evidence="5">cv. Nipponbare</strain>
    </source>
</reference>
<dbReference type="PANTHER" id="PTHR33026:SF7">
    <property type="entry name" value="OS03G0100275 PROTEIN"/>
    <property type="match status" value="1"/>
</dbReference>
<feature type="compositionally biased region" description="Basic and acidic residues" evidence="2">
    <location>
        <begin position="393"/>
        <end position="417"/>
    </location>
</feature>
<feature type="coiled-coil region" evidence="1">
    <location>
        <begin position="600"/>
        <end position="671"/>
    </location>
</feature>
<evidence type="ECO:0000256" key="1">
    <source>
        <dbReference type="SAM" id="Coils"/>
    </source>
</evidence>
<gene>
    <name evidence="4" type="ORF">OSJNBb0108E08.13</name>
</gene>
<feature type="compositionally biased region" description="Basic and acidic residues" evidence="2">
    <location>
        <begin position="355"/>
        <end position="367"/>
    </location>
</feature>
<accession>Q10JS1</accession>
<dbReference type="Pfam" id="PF04195">
    <property type="entry name" value="Transposase_28"/>
    <property type="match status" value="1"/>
</dbReference>
<evidence type="ECO:0000313" key="4">
    <source>
        <dbReference type="EMBL" id="AAR06302.1"/>
    </source>
</evidence>
<feature type="compositionally biased region" description="Polar residues" evidence="2">
    <location>
        <begin position="425"/>
        <end position="445"/>
    </location>
</feature>
<dbReference type="EMBL" id="AC113433">
    <property type="protein sequence ID" value="AAR06302.1"/>
    <property type="molecule type" value="Genomic_DNA"/>
</dbReference>
<feature type="compositionally biased region" description="Basic residues" evidence="2">
    <location>
        <begin position="368"/>
        <end position="392"/>
    </location>
</feature>
<feature type="compositionally biased region" description="Polar residues" evidence="2">
    <location>
        <begin position="456"/>
        <end position="468"/>
    </location>
</feature>
<dbReference type="AlphaFoldDB" id="Q10JS1"/>
<evidence type="ECO:0000259" key="3">
    <source>
        <dbReference type="Pfam" id="PF04195"/>
    </source>
</evidence>
<organism evidence="4 5">
    <name type="scientific">Oryza sativa subsp. japonica</name>
    <name type="common">Rice</name>
    <dbReference type="NCBI Taxonomy" id="39947"/>
    <lineage>
        <taxon>Eukaryota</taxon>
        <taxon>Viridiplantae</taxon>
        <taxon>Streptophyta</taxon>
        <taxon>Embryophyta</taxon>
        <taxon>Tracheophyta</taxon>
        <taxon>Spermatophyta</taxon>
        <taxon>Magnoliopsida</taxon>
        <taxon>Liliopsida</taxon>
        <taxon>Poales</taxon>
        <taxon>Poaceae</taxon>
        <taxon>BOP clade</taxon>
        <taxon>Oryzoideae</taxon>
        <taxon>Oryzeae</taxon>
        <taxon>Oryzinae</taxon>
        <taxon>Oryza</taxon>
        <taxon>Oryza sativa</taxon>
    </lineage>
</organism>
<keyword evidence="1" id="KW-0175">Coiled coil</keyword>
<evidence type="ECO:0000313" key="5">
    <source>
        <dbReference type="Proteomes" id="UP000000763"/>
    </source>
</evidence>
<name>Q10JS1_ORYSJ</name>
<sequence>MAEEGESFESQWAPSDLIEENLKEMVAHGVLPTKEIIGWRPAFGEAFPTPDTHEVVVFSHFFYGGFSLPTSRFFRGILNFYGMSLHHLNPNSIVHIANFIHVCEAFLGIRPHFALFRRIFFLKPQPNKSKPCVVGGAGFQLRGTLSQKYFSMPFKTSNKGWHANWFYVQNPEPALPEYSCLPPVYQDTWNSLPTGDEAAQAVELMERMIKLKEQGLQGEQITRHFIKSRLAPIKERSRTAFEFDSKHDPNREDPDSLNFKVMKERMYKIFSNATVVSYSHLLPVVPFNAFNPPPPEFALMKSDPPVVQRRSPHRQTGQGSGGPKIHSEARPNTSNPAGQPDSCKRKLVSSDDESDTARKPGDREATKKLPKQATPRKKTSSRPVPKIRKSSRKPSDIDPSGKDSDPTSRETNLKETEPIAEDQPSDNQPATDNVGSGDQPPTGNESAKAGAGINQEPPTENQSDTRPSQEIPEVGARADSPRRQDASNDPMPGSPVKTQESTHPRPEIITVDTLGPMIGDEEEIPRIQATEDSRPPILVKWWDDDRQPQGIVINKQKEDEEVCLLKKALIQATRIVNRIHLRNEAKTTTLEKLVPHLGTLEATRSQLHEVRELARKTEHDLRNRISELQESNYELSGSSKASRISDLEKQVEALEKDKAELAKQRDLALKDVEDRKIKSQAQFDILVNKINRLEGARDKVANAAAPLIQAMFFNNAGSSTLDASEIFDKLRVAPDTYFKNIREAGSMGASMALAMTKSLYPKIDIDAVDGFADGTSEETALNLINDAQKAADKIVADVVERFQDVDLRPTGSDNSDNEKTDTD</sequence>
<dbReference type="PANTHER" id="PTHR33026">
    <property type="entry name" value="OS06G0360600 PROTEIN"/>
    <property type="match status" value="1"/>
</dbReference>
<protein>
    <submittedName>
        <fullName evidence="4">Retrotransposon protein</fullName>
    </submittedName>
</protein>
<dbReference type="InterPro" id="IPR007321">
    <property type="entry name" value="Transposase_28"/>
</dbReference>
<dbReference type="Proteomes" id="UP000000763">
    <property type="component" value="Chromosome 3"/>
</dbReference>
<reference evidence="5" key="2">
    <citation type="journal article" date="2008" name="Nucleic Acids Res.">
        <title>The rice annotation project database (RAP-DB): 2008 update.</title>
        <authorList>
            <consortium name="The rice annotation project (RAP)"/>
        </authorList>
    </citation>
    <scope>GENOME REANNOTATION</scope>
    <source>
        <strain evidence="5">cv. Nipponbare</strain>
    </source>
</reference>
<feature type="region of interest" description="Disordered" evidence="2">
    <location>
        <begin position="299"/>
        <end position="508"/>
    </location>
</feature>
<feature type="domain" description="Transposase (putative) gypsy type" evidence="3">
    <location>
        <begin position="56"/>
        <end position="123"/>
    </location>
</feature>
<proteinExistence type="predicted"/>